<gene>
    <name evidence="6" type="ORF">NA57DRAFT_39274</name>
</gene>
<accession>A0A9P4IBP9</accession>
<feature type="repeat" description="TPR" evidence="3">
    <location>
        <begin position="159"/>
        <end position="192"/>
    </location>
</feature>
<comment type="similarity">
    <text evidence="4">Belongs to the EMC2 family.</text>
</comment>
<comment type="caution">
    <text evidence="6">The sequence shown here is derived from an EMBL/GenBank/DDBJ whole genome shotgun (WGS) entry which is preliminary data.</text>
</comment>
<dbReference type="PANTHER" id="PTHR12760">
    <property type="entry name" value="TETRATRICOPEPTIDE REPEAT PROTEIN"/>
    <property type="match status" value="1"/>
</dbReference>
<dbReference type="FunFam" id="1.25.40.10:FF:001208">
    <property type="entry name" value="Tetratricopeptide repeat domain-containing protein"/>
    <property type="match status" value="1"/>
</dbReference>
<proteinExistence type="inferred from homology"/>
<dbReference type="Proteomes" id="UP000799772">
    <property type="component" value="Unassembled WGS sequence"/>
</dbReference>
<evidence type="ECO:0000256" key="3">
    <source>
        <dbReference type="PROSITE-ProRule" id="PRU00339"/>
    </source>
</evidence>
<protein>
    <recommendedName>
        <fullName evidence="4">ER membrane protein complex subunit 2</fullName>
    </recommendedName>
</protein>
<dbReference type="Pfam" id="PF22890">
    <property type="entry name" value="TPR_EMC2"/>
    <property type="match status" value="1"/>
</dbReference>
<dbReference type="PROSITE" id="PS50005">
    <property type="entry name" value="TPR"/>
    <property type="match status" value="1"/>
</dbReference>
<keyword evidence="4" id="KW-0472">Membrane</keyword>
<organism evidence="6 7">
    <name type="scientific">Rhizodiscina lignyota</name>
    <dbReference type="NCBI Taxonomy" id="1504668"/>
    <lineage>
        <taxon>Eukaryota</taxon>
        <taxon>Fungi</taxon>
        <taxon>Dikarya</taxon>
        <taxon>Ascomycota</taxon>
        <taxon>Pezizomycotina</taxon>
        <taxon>Dothideomycetes</taxon>
        <taxon>Pleosporomycetidae</taxon>
        <taxon>Aulographales</taxon>
        <taxon>Rhizodiscinaceae</taxon>
        <taxon>Rhizodiscina</taxon>
    </lineage>
</organism>
<dbReference type="InterPro" id="IPR055217">
    <property type="entry name" value="TPR_EMC2"/>
</dbReference>
<evidence type="ECO:0000256" key="1">
    <source>
        <dbReference type="ARBA" id="ARBA00022737"/>
    </source>
</evidence>
<feature type="domain" description="EMC2 TPR-like" evidence="5">
    <location>
        <begin position="94"/>
        <end position="209"/>
    </location>
</feature>
<dbReference type="InterPro" id="IPR019734">
    <property type="entry name" value="TPR_rpt"/>
</dbReference>
<dbReference type="AlphaFoldDB" id="A0A9P4IBP9"/>
<keyword evidence="4" id="KW-0256">Endoplasmic reticulum</keyword>
<dbReference type="InterPro" id="IPR039856">
    <property type="entry name" value="EMC2-like"/>
</dbReference>
<name>A0A9P4IBP9_9PEZI</name>
<keyword evidence="1" id="KW-0677">Repeat</keyword>
<evidence type="ECO:0000259" key="5">
    <source>
        <dbReference type="Pfam" id="PF22890"/>
    </source>
</evidence>
<comment type="function">
    <text evidence="4">Part of the endoplasmic reticulum membrane protein complex (EMC) that enables the energy-independent insertion into endoplasmic reticulum membranes of newly synthesized membrane proteins.</text>
</comment>
<dbReference type="EMBL" id="ML978126">
    <property type="protein sequence ID" value="KAF2098946.1"/>
    <property type="molecule type" value="Genomic_DNA"/>
</dbReference>
<sequence length="329" mass="36277">MSADLIQPFPSISPSTAVHLSQQAPQILQSSSSLSLPYPLSLLTSTETQETWMTYENLLISCLRTGDNEAARRCLDELLSRFGEKNERVMALQGMYEEAVAENDKELGAVMQSYEAVLKEDPTNMPIRKRRVALLRSMGKTNDATAALVELLDASPTDSEAWAELADLYFTQGLYSQAIYSLEEVLLIIPNAWNIHARLGEIAYISATSSESSDRGNTAKVLSDALRRFCRSIELCDNYLRGYYGLKITAKKLLDALPRGGKGAIATSDGDLPPPPVETVEKLHEIATSKLAEIVRRGSAGEKGWEGYDEAELIAARALLDKDEEKVER</sequence>
<dbReference type="Gene3D" id="1.25.40.10">
    <property type="entry name" value="Tetratricopeptide repeat domain"/>
    <property type="match status" value="1"/>
</dbReference>
<comment type="subunit">
    <text evidence="4">Component of the ER membrane protein complex (EMC).</text>
</comment>
<keyword evidence="2 3" id="KW-0802">TPR repeat</keyword>
<keyword evidence="7" id="KW-1185">Reference proteome</keyword>
<dbReference type="OrthoDB" id="124397at2759"/>
<evidence type="ECO:0000256" key="4">
    <source>
        <dbReference type="RuleBase" id="RU367091"/>
    </source>
</evidence>
<reference evidence="6" key="1">
    <citation type="journal article" date="2020" name="Stud. Mycol.">
        <title>101 Dothideomycetes genomes: a test case for predicting lifestyles and emergence of pathogens.</title>
        <authorList>
            <person name="Haridas S."/>
            <person name="Albert R."/>
            <person name="Binder M."/>
            <person name="Bloem J."/>
            <person name="Labutti K."/>
            <person name="Salamov A."/>
            <person name="Andreopoulos B."/>
            <person name="Baker S."/>
            <person name="Barry K."/>
            <person name="Bills G."/>
            <person name="Bluhm B."/>
            <person name="Cannon C."/>
            <person name="Castanera R."/>
            <person name="Culley D."/>
            <person name="Daum C."/>
            <person name="Ezra D."/>
            <person name="Gonzalez J."/>
            <person name="Henrissat B."/>
            <person name="Kuo A."/>
            <person name="Liang C."/>
            <person name="Lipzen A."/>
            <person name="Lutzoni F."/>
            <person name="Magnuson J."/>
            <person name="Mondo S."/>
            <person name="Nolan M."/>
            <person name="Ohm R."/>
            <person name="Pangilinan J."/>
            <person name="Park H.-J."/>
            <person name="Ramirez L."/>
            <person name="Alfaro M."/>
            <person name="Sun H."/>
            <person name="Tritt A."/>
            <person name="Yoshinaga Y."/>
            <person name="Zwiers L.-H."/>
            <person name="Turgeon B."/>
            <person name="Goodwin S."/>
            <person name="Spatafora J."/>
            <person name="Crous P."/>
            <person name="Grigoriev I."/>
        </authorList>
    </citation>
    <scope>NUCLEOTIDE SEQUENCE</scope>
    <source>
        <strain evidence="6">CBS 133067</strain>
    </source>
</reference>
<dbReference type="GO" id="GO:0072546">
    <property type="term" value="C:EMC complex"/>
    <property type="evidence" value="ECO:0007669"/>
    <property type="project" value="UniProtKB-UniRule"/>
</dbReference>
<comment type="subcellular location">
    <subcellularLocation>
        <location evidence="4">Endoplasmic reticulum membrane</location>
        <topology evidence="4">Peripheral membrane protein</topology>
        <orientation evidence="4">Cytoplasmic side</orientation>
    </subcellularLocation>
</comment>
<dbReference type="SUPFAM" id="SSF48452">
    <property type="entry name" value="TPR-like"/>
    <property type="match status" value="1"/>
</dbReference>
<evidence type="ECO:0000313" key="7">
    <source>
        <dbReference type="Proteomes" id="UP000799772"/>
    </source>
</evidence>
<evidence type="ECO:0000256" key="2">
    <source>
        <dbReference type="ARBA" id="ARBA00022803"/>
    </source>
</evidence>
<dbReference type="InterPro" id="IPR011990">
    <property type="entry name" value="TPR-like_helical_dom_sf"/>
</dbReference>
<evidence type="ECO:0000313" key="6">
    <source>
        <dbReference type="EMBL" id="KAF2098946.1"/>
    </source>
</evidence>